<dbReference type="AlphaFoldDB" id="A0A7J7MHM9"/>
<feature type="compositionally biased region" description="Polar residues" evidence="1">
    <location>
        <begin position="76"/>
        <end position="89"/>
    </location>
</feature>
<comment type="caution">
    <text evidence="2">The sequence shown here is derived from an EMBL/GenBank/DDBJ whole genome shotgun (WGS) entry which is preliminary data.</text>
</comment>
<dbReference type="EMBL" id="JACGCM010001501">
    <property type="protein sequence ID" value="KAF6154312.1"/>
    <property type="molecule type" value="Genomic_DNA"/>
</dbReference>
<evidence type="ECO:0000313" key="2">
    <source>
        <dbReference type="EMBL" id="KAF6154312.1"/>
    </source>
</evidence>
<evidence type="ECO:0000256" key="1">
    <source>
        <dbReference type="SAM" id="MobiDB-lite"/>
    </source>
</evidence>
<keyword evidence="3" id="KW-1185">Reference proteome</keyword>
<reference evidence="2 3" key="1">
    <citation type="journal article" date="2020" name="IScience">
        <title>Genome Sequencing of the Endangered Kingdonia uniflora (Circaeasteraceae, Ranunculales) Reveals Potential Mechanisms of Evolutionary Specialization.</title>
        <authorList>
            <person name="Sun Y."/>
            <person name="Deng T."/>
            <person name="Zhang A."/>
            <person name="Moore M.J."/>
            <person name="Landis J.B."/>
            <person name="Lin N."/>
            <person name="Zhang H."/>
            <person name="Zhang X."/>
            <person name="Huang J."/>
            <person name="Zhang X."/>
            <person name="Sun H."/>
            <person name="Wang H."/>
        </authorList>
    </citation>
    <scope>NUCLEOTIDE SEQUENCE [LARGE SCALE GENOMIC DNA]</scope>
    <source>
        <strain evidence="2">TB1705</strain>
        <tissue evidence="2">Leaf</tissue>
    </source>
</reference>
<dbReference type="OrthoDB" id="272512at2759"/>
<protein>
    <submittedName>
        <fullName evidence="2">Uncharacterized protein</fullName>
    </submittedName>
</protein>
<feature type="region of interest" description="Disordered" evidence="1">
    <location>
        <begin position="69"/>
        <end position="95"/>
    </location>
</feature>
<accession>A0A7J7MHM9</accession>
<organism evidence="2 3">
    <name type="scientific">Kingdonia uniflora</name>
    <dbReference type="NCBI Taxonomy" id="39325"/>
    <lineage>
        <taxon>Eukaryota</taxon>
        <taxon>Viridiplantae</taxon>
        <taxon>Streptophyta</taxon>
        <taxon>Embryophyta</taxon>
        <taxon>Tracheophyta</taxon>
        <taxon>Spermatophyta</taxon>
        <taxon>Magnoliopsida</taxon>
        <taxon>Ranunculales</taxon>
        <taxon>Circaeasteraceae</taxon>
        <taxon>Kingdonia</taxon>
    </lineage>
</organism>
<proteinExistence type="predicted"/>
<sequence>MGGSKWSELLPELLHVIRSQVIDNSIVDYIRFGAVVVKNLKDSLTAMAIVNGEIAAGAAKLTIGKYDEEAKRGNTGDPSTGSSGTNARSGGSLPLGWTHQKESGFAGWRLKMSCDDFQEQLEADVVTVSTGRSSDVEAEMTNMDETTGVNKTFMTYSLNHDKHAIDASSHWPKSFVLRWGSSTGVTTGDEPLVHVPNGEDTVEGGAFGSTDEEIPVAESIATCKPKRNVGKLEWLTKAKAMVAYALPIVEGVPSTAKH</sequence>
<evidence type="ECO:0000313" key="3">
    <source>
        <dbReference type="Proteomes" id="UP000541444"/>
    </source>
</evidence>
<dbReference type="Proteomes" id="UP000541444">
    <property type="component" value="Unassembled WGS sequence"/>
</dbReference>
<gene>
    <name evidence="2" type="ORF">GIB67_026768</name>
</gene>
<name>A0A7J7MHM9_9MAGN</name>